<dbReference type="RefSeq" id="WP_275469314.1">
    <property type="nucleotide sequence ID" value="NZ_CP110232.1"/>
</dbReference>
<protein>
    <submittedName>
        <fullName evidence="2">Uncharacterized protein</fullName>
    </submittedName>
</protein>
<evidence type="ECO:0000313" key="2">
    <source>
        <dbReference type="EMBL" id="WEG73515.1"/>
    </source>
</evidence>
<proteinExistence type="predicted"/>
<keyword evidence="3" id="KW-1185">Reference proteome</keyword>
<keyword evidence="1" id="KW-1133">Transmembrane helix</keyword>
<keyword evidence="1" id="KW-0472">Membrane</keyword>
<keyword evidence="1" id="KW-0812">Transmembrane</keyword>
<reference evidence="2" key="1">
    <citation type="submission" date="2022-10" db="EMBL/GenBank/DDBJ databases">
        <title>Vagococcus sp. isolated from poultry meat.</title>
        <authorList>
            <person name="Johansson P."/>
            <person name="Bjorkroth J."/>
        </authorList>
    </citation>
    <scope>NUCLEOTIDE SEQUENCE</scope>
    <source>
        <strain evidence="2">STAA11</strain>
    </source>
</reference>
<name>A0AAF0I7N6_9ENTE</name>
<dbReference type="Proteomes" id="UP001179647">
    <property type="component" value="Chromosome"/>
</dbReference>
<feature type="transmembrane region" description="Helical" evidence="1">
    <location>
        <begin position="12"/>
        <end position="38"/>
    </location>
</feature>
<dbReference type="AlphaFoldDB" id="A0AAF0I7N6"/>
<evidence type="ECO:0000256" key="1">
    <source>
        <dbReference type="SAM" id="Phobius"/>
    </source>
</evidence>
<dbReference type="KEGG" id="vie:OL234_00990"/>
<gene>
    <name evidence="2" type="ORF">OL234_00990</name>
</gene>
<sequence length="113" mass="12831">MPKKYYKKNDGYLLLESLIAMVVVSLLVVGILPLFLFMGQQRAVHREKLEAARFLMELSEIAVDQAASDQELIKVSNGLELVGNFFYQDQELMGLGIETKGKKYAIYQQASKR</sequence>
<evidence type="ECO:0000313" key="3">
    <source>
        <dbReference type="Proteomes" id="UP001179647"/>
    </source>
</evidence>
<accession>A0AAF0I7N6</accession>
<organism evidence="2 3">
    <name type="scientific">Vagococcus intermedius</name>
    <dbReference type="NCBI Taxonomy" id="2991418"/>
    <lineage>
        <taxon>Bacteria</taxon>
        <taxon>Bacillati</taxon>
        <taxon>Bacillota</taxon>
        <taxon>Bacilli</taxon>
        <taxon>Lactobacillales</taxon>
        <taxon>Enterococcaceae</taxon>
        <taxon>Vagococcus</taxon>
    </lineage>
</organism>
<dbReference type="EMBL" id="CP110232">
    <property type="protein sequence ID" value="WEG73515.1"/>
    <property type="molecule type" value="Genomic_DNA"/>
</dbReference>